<dbReference type="PANTHER" id="PTHR43591">
    <property type="entry name" value="METHYLTRANSFERASE"/>
    <property type="match status" value="1"/>
</dbReference>
<dbReference type="GO" id="GO:0008757">
    <property type="term" value="F:S-adenosylmethionine-dependent methyltransferase activity"/>
    <property type="evidence" value="ECO:0007669"/>
    <property type="project" value="InterPro"/>
</dbReference>
<dbReference type="RefSeq" id="WP_031139716.1">
    <property type="nucleotide sequence ID" value="NZ_BNEE01000006.1"/>
</dbReference>
<organism evidence="2 3">
    <name type="scientific">Streptomyces xanthophaeus</name>
    <dbReference type="NCBI Taxonomy" id="67385"/>
    <lineage>
        <taxon>Bacteria</taxon>
        <taxon>Bacillati</taxon>
        <taxon>Actinomycetota</taxon>
        <taxon>Actinomycetes</taxon>
        <taxon>Kitasatosporales</taxon>
        <taxon>Streptomycetaceae</taxon>
        <taxon>Streptomyces</taxon>
    </lineage>
</organism>
<dbReference type="AlphaFoldDB" id="A0A919H0K9"/>
<dbReference type="OrthoDB" id="9795634at2"/>
<dbReference type="Pfam" id="PF08241">
    <property type="entry name" value="Methyltransf_11"/>
    <property type="match status" value="1"/>
</dbReference>
<gene>
    <name evidence="2" type="ORF">Sxan_25430</name>
</gene>
<evidence type="ECO:0000313" key="2">
    <source>
        <dbReference type="EMBL" id="GHI85179.1"/>
    </source>
</evidence>
<dbReference type="EMBL" id="BNEE01000006">
    <property type="protein sequence ID" value="GHI85179.1"/>
    <property type="molecule type" value="Genomic_DNA"/>
</dbReference>
<reference evidence="2" key="1">
    <citation type="submission" date="2020-09" db="EMBL/GenBank/DDBJ databases">
        <title>Whole genome shotgun sequence of Streptomyces xanthophaeus NBRC 12829.</title>
        <authorList>
            <person name="Komaki H."/>
            <person name="Tamura T."/>
        </authorList>
    </citation>
    <scope>NUCLEOTIDE SEQUENCE</scope>
    <source>
        <strain evidence="2">NBRC 12829</strain>
    </source>
</reference>
<evidence type="ECO:0000313" key="3">
    <source>
        <dbReference type="Proteomes" id="UP000600026"/>
    </source>
</evidence>
<dbReference type="SUPFAM" id="SSF53335">
    <property type="entry name" value="S-adenosyl-L-methionine-dependent methyltransferases"/>
    <property type="match status" value="1"/>
</dbReference>
<proteinExistence type="predicted"/>
<sequence>MSEATDAIGADRALKARHRAMWAMGDYASVASHVIPRAGAELVGECGVRRGDRVLDVAAGAGNAAIPAALTGADVVASDLTPELLEVGRNMAGVRGARLEWREADAEHLPFADGEFDVVMSCFGVMFAPHHQTAADELVRVCRPGGTVGLANWTPQGFVGRMFATMKPYAPPAPPGAQPPPLWGEEEHVYGLLGDRVTDVEARRRTVRVDAFPQPGDFRTFFKACYGPTVAVYRSLGDDLDRAAALDRELDALAEENTRDGVMEWEYLLLTAHRTTPPTA</sequence>
<feature type="domain" description="Methyltransferase type 11" evidence="1">
    <location>
        <begin position="55"/>
        <end position="148"/>
    </location>
</feature>
<name>A0A919H0K9_9ACTN</name>
<evidence type="ECO:0000259" key="1">
    <source>
        <dbReference type="Pfam" id="PF08241"/>
    </source>
</evidence>
<dbReference type="InterPro" id="IPR013216">
    <property type="entry name" value="Methyltransf_11"/>
</dbReference>
<keyword evidence="3" id="KW-1185">Reference proteome</keyword>
<dbReference type="Gene3D" id="3.40.50.150">
    <property type="entry name" value="Vaccinia Virus protein VP39"/>
    <property type="match status" value="1"/>
</dbReference>
<protein>
    <recommendedName>
        <fullName evidence="1">Methyltransferase type 11 domain-containing protein</fullName>
    </recommendedName>
</protein>
<accession>A0A919H0K9</accession>
<dbReference type="CDD" id="cd02440">
    <property type="entry name" value="AdoMet_MTases"/>
    <property type="match status" value="1"/>
</dbReference>
<dbReference type="PANTHER" id="PTHR43591:SF24">
    <property type="entry name" value="2-METHOXY-6-POLYPRENYL-1,4-BENZOQUINOL METHYLASE, MITOCHONDRIAL"/>
    <property type="match status" value="1"/>
</dbReference>
<comment type="caution">
    <text evidence="2">The sequence shown here is derived from an EMBL/GenBank/DDBJ whole genome shotgun (WGS) entry which is preliminary data.</text>
</comment>
<dbReference type="InterPro" id="IPR029063">
    <property type="entry name" value="SAM-dependent_MTases_sf"/>
</dbReference>
<dbReference type="Proteomes" id="UP000600026">
    <property type="component" value="Unassembled WGS sequence"/>
</dbReference>